<keyword evidence="3" id="KW-1185">Reference proteome</keyword>
<name>A0ABX9DC68_9RHOB</name>
<sequence length="60" mass="6163">MERLMNAMGLQGVVRGKTVITTNPDTAQPCPDDKVTGSSSPICRTSSGSAISPMSPVGRA</sequence>
<gene>
    <name evidence="2" type="ORF">BYZ73_21785</name>
</gene>
<evidence type="ECO:0000313" key="2">
    <source>
        <dbReference type="EMBL" id="RAP38230.1"/>
    </source>
</evidence>
<reference evidence="2 3" key="1">
    <citation type="submission" date="2017-01" db="EMBL/GenBank/DDBJ databases">
        <title>Genome sequence of Rhodovulum viride JA756.</title>
        <authorList>
            <person name="Lakshmi K.V."/>
            <person name="Tushar L.D."/>
            <person name="Sasikala C."/>
            <person name="Venkataramana C."/>
        </authorList>
    </citation>
    <scope>NUCLEOTIDE SEQUENCE [LARGE SCALE GENOMIC DNA]</scope>
    <source>
        <strain evidence="2 3">JA756</strain>
    </source>
</reference>
<comment type="caution">
    <text evidence="2">The sequence shown here is derived from an EMBL/GenBank/DDBJ whole genome shotgun (WGS) entry which is preliminary data.</text>
</comment>
<proteinExistence type="predicted"/>
<dbReference type="Proteomes" id="UP000248659">
    <property type="component" value="Unassembled WGS sequence"/>
</dbReference>
<dbReference type="EMBL" id="MUAV01000196">
    <property type="protein sequence ID" value="RAP38230.1"/>
    <property type="molecule type" value="Genomic_DNA"/>
</dbReference>
<evidence type="ECO:0000256" key="1">
    <source>
        <dbReference type="SAM" id="MobiDB-lite"/>
    </source>
</evidence>
<organism evidence="2 3">
    <name type="scientific">Rhodovulum viride</name>
    <dbReference type="NCBI Taxonomy" id="1231134"/>
    <lineage>
        <taxon>Bacteria</taxon>
        <taxon>Pseudomonadati</taxon>
        <taxon>Pseudomonadota</taxon>
        <taxon>Alphaproteobacteria</taxon>
        <taxon>Rhodobacterales</taxon>
        <taxon>Paracoccaceae</taxon>
        <taxon>Rhodovulum</taxon>
    </lineage>
</organism>
<accession>A0ABX9DC68</accession>
<feature type="region of interest" description="Disordered" evidence="1">
    <location>
        <begin position="20"/>
        <end position="60"/>
    </location>
</feature>
<evidence type="ECO:0000313" key="3">
    <source>
        <dbReference type="Proteomes" id="UP000248659"/>
    </source>
</evidence>
<protein>
    <submittedName>
        <fullName evidence="2">Uncharacterized protein</fullName>
    </submittedName>
</protein>
<feature type="compositionally biased region" description="Polar residues" evidence="1">
    <location>
        <begin position="36"/>
        <end position="52"/>
    </location>
</feature>